<gene>
    <name evidence="8" type="ordered locus">MTR_3g105925</name>
    <name evidence="10" type="ORF">MtrunA17_Chr3g0136861</name>
</gene>
<evidence type="ECO:0000313" key="9">
    <source>
        <dbReference type="EMBL" id="AFK35243.1"/>
    </source>
</evidence>
<dbReference type="PANTHER" id="PTHR15341:SF3">
    <property type="entry name" value="NUCLEAR NUCLEIC ACID-BINDING PROTEIN C1D"/>
    <property type="match status" value="1"/>
</dbReference>
<keyword evidence="4 6" id="KW-0694">RNA-binding</keyword>
<feature type="region of interest" description="Disordered" evidence="7">
    <location>
        <begin position="144"/>
        <end position="178"/>
    </location>
</feature>
<dbReference type="EMBL" id="PSQE01000003">
    <property type="protein sequence ID" value="RHN70561.1"/>
    <property type="molecule type" value="Genomic_DNA"/>
</dbReference>
<evidence type="ECO:0000256" key="5">
    <source>
        <dbReference type="ARBA" id="ARBA00023242"/>
    </source>
</evidence>
<dbReference type="GO" id="GO:0000460">
    <property type="term" value="P:maturation of 5.8S rRNA"/>
    <property type="evidence" value="ECO:0000318"/>
    <property type="project" value="GO_Central"/>
</dbReference>
<dbReference type="InterPro" id="IPR007146">
    <property type="entry name" value="Sas10/Utp3/C1D"/>
</dbReference>
<reference evidence="11" key="4">
    <citation type="submission" date="2015-04" db="UniProtKB">
        <authorList>
            <consortium name="EnsemblPlants"/>
        </authorList>
    </citation>
    <scope>IDENTIFICATION</scope>
    <source>
        <strain evidence="11">cv. Jemalong A17</strain>
    </source>
</reference>
<evidence type="ECO:0000256" key="7">
    <source>
        <dbReference type="SAM" id="MobiDB-lite"/>
    </source>
</evidence>
<comment type="subunit">
    <text evidence="6">Monomer and homodimer.</text>
</comment>
<dbReference type="EMBL" id="CM001219">
    <property type="protein sequence ID" value="AES73539.1"/>
    <property type="molecule type" value="Genomic_DNA"/>
</dbReference>
<feature type="compositionally biased region" description="Basic residues" evidence="7">
    <location>
        <begin position="149"/>
        <end position="164"/>
    </location>
</feature>
<dbReference type="GO" id="GO:0003723">
    <property type="term" value="F:RNA binding"/>
    <property type="evidence" value="ECO:0000318"/>
    <property type="project" value="GO_Central"/>
</dbReference>
<name>G7J9T9_MEDTR</name>
<evidence type="ECO:0000313" key="11">
    <source>
        <dbReference type="EnsemblPlants" id="AES73539"/>
    </source>
</evidence>
<evidence type="ECO:0000256" key="2">
    <source>
        <dbReference type="ARBA" id="ARBA00009154"/>
    </source>
</evidence>
<accession>G7J9T9</accession>
<dbReference type="PaxDb" id="3880-AES73539"/>
<dbReference type="GO" id="GO:0005730">
    <property type="term" value="C:nucleolus"/>
    <property type="evidence" value="ECO:0000318"/>
    <property type="project" value="GO_Central"/>
</dbReference>
<dbReference type="Pfam" id="PF04000">
    <property type="entry name" value="Sas10_Utp3"/>
    <property type="match status" value="1"/>
</dbReference>
<dbReference type="HOGENOM" id="CLU_115161_0_0_1"/>
<sequence>MVKGSESESCGGVPEAVMDSVNTTLSNLREFRSHFQQFLPLMNPQILSQLPPLERAHSLFLLSKITSTLLTLKLRCSGVQPDDNPVKSELDRVELYQDKLERLLDLNKAPLRPSTMLNSQAATRFIEHSLPDLTPEQLQKMRNLSRGEGKKRKHQEQAGQKRKYQSSEKPSISVQAAAQEFLEKAQRELFGGNNGGIKGPLQIDNMSESDDDQIDNFSEDDGDKLPMT</sequence>
<dbReference type="OrthoDB" id="1421013at2759"/>
<keyword evidence="6" id="KW-0963">Cytoplasm</keyword>
<organism evidence="8 12">
    <name type="scientific">Medicago truncatula</name>
    <name type="common">Barrel medic</name>
    <name type="synonym">Medicago tribuloides</name>
    <dbReference type="NCBI Taxonomy" id="3880"/>
    <lineage>
        <taxon>Eukaryota</taxon>
        <taxon>Viridiplantae</taxon>
        <taxon>Streptophyta</taxon>
        <taxon>Embryophyta</taxon>
        <taxon>Tracheophyta</taxon>
        <taxon>Spermatophyta</taxon>
        <taxon>Magnoliopsida</taxon>
        <taxon>eudicotyledons</taxon>
        <taxon>Gunneridae</taxon>
        <taxon>Pentapetalae</taxon>
        <taxon>rosids</taxon>
        <taxon>fabids</taxon>
        <taxon>Fabales</taxon>
        <taxon>Fabaceae</taxon>
        <taxon>Papilionoideae</taxon>
        <taxon>50 kb inversion clade</taxon>
        <taxon>NPAAA clade</taxon>
        <taxon>Hologalegina</taxon>
        <taxon>IRL clade</taxon>
        <taxon>Trifolieae</taxon>
        <taxon>Medicago</taxon>
    </lineage>
</organism>
<evidence type="ECO:0000256" key="4">
    <source>
        <dbReference type="ARBA" id="ARBA00022884"/>
    </source>
</evidence>
<comment type="function">
    <text evidence="6">Plays a role in the recruitment of the exosome to pre-rRNA to mediate the 3'-5' end processing of the 5.8S rRNA.</text>
</comment>
<evidence type="ECO:0000313" key="10">
    <source>
        <dbReference type="EMBL" id="RHN70561.1"/>
    </source>
</evidence>
<dbReference type="Proteomes" id="UP000265566">
    <property type="component" value="Chromosome 3"/>
</dbReference>
<evidence type="ECO:0000313" key="8">
    <source>
        <dbReference type="EMBL" id="AES73539.1"/>
    </source>
</evidence>
<dbReference type="EnsemblPlants" id="AES73539">
    <property type="protein sequence ID" value="AES73539"/>
    <property type="gene ID" value="MTR_3g105925"/>
</dbReference>
<dbReference type="eggNOG" id="KOG4835">
    <property type="taxonomic scope" value="Eukaryota"/>
</dbReference>
<keyword evidence="6" id="KW-0238">DNA-binding</keyword>
<proteinExistence type="evidence at transcript level"/>
<keyword evidence="3 6" id="KW-0698">rRNA processing</keyword>
<evidence type="ECO:0000256" key="1">
    <source>
        <dbReference type="ARBA" id="ARBA00004123"/>
    </source>
</evidence>
<reference evidence="8 12" key="1">
    <citation type="journal article" date="2011" name="Nature">
        <title>The Medicago genome provides insight into the evolution of rhizobial symbioses.</title>
        <authorList>
            <person name="Young N.D."/>
            <person name="Debelle F."/>
            <person name="Oldroyd G.E."/>
            <person name="Geurts R."/>
            <person name="Cannon S.B."/>
            <person name="Udvardi M.K."/>
            <person name="Benedito V.A."/>
            <person name="Mayer K.F."/>
            <person name="Gouzy J."/>
            <person name="Schoof H."/>
            <person name="Van de Peer Y."/>
            <person name="Proost S."/>
            <person name="Cook D.R."/>
            <person name="Meyers B.C."/>
            <person name="Spannagl M."/>
            <person name="Cheung F."/>
            <person name="De Mita S."/>
            <person name="Krishnakumar V."/>
            <person name="Gundlach H."/>
            <person name="Zhou S."/>
            <person name="Mudge J."/>
            <person name="Bharti A.K."/>
            <person name="Murray J.D."/>
            <person name="Naoumkina M.A."/>
            <person name="Rosen B."/>
            <person name="Silverstein K.A."/>
            <person name="Tang H."/>
            <person name="Rombauts S."/>
            <person name="Zhao P.X."/>
            <person name="Zhou P."/>
            <person name="Barbe V."/>
            <person name="Bardou P."/>
            <person name="Bechner M."/>
            <person name="Bellec A."/>
            <person name="Berger A."/>
            <person name="Berges H."/>
            <person name="Bidwell S."/>
            <person name="Bisseling T."/>
            <person name="Choisne N."/>
            <person name="Couloux A."/>
            <person name="Denny R."/>
            <person name="Deshpande S."/>
            <person name="Dai X."/>
            <person name="Doyle J.J."/>
            <person name="Dudez A.M."/>
            <person name="Farmer A.D."/>
            <person name="Fouteau S."/>
            <person name="Franken C."/>
            <person name="Gibelin C."/>
            <person name="Gish J."/>
            <person name="Goldstein S."/>
            <person name="Gonzalez A.J."/>
            <person name="Green P.J."/>
            <person name="Hallab A."/>
            <person name="Hartog M."/>
            <person name="Hua A."/>
            <person name="Humphray S.J."/>
            <person name="Jeong D.H."/>
            <person name="Jing Y."/>
            <person name="Jocker A."/>
            <person name="Kenton S.M."/>
            <person name="Kim D.J."/>
            <person name="Klee K."/>
            <person name="Lai H."/>
            <person name="Lang C."/>
            <person name="Lin S."/>
            <person name="Macmil S.L."/>
            <person name="Magdelenat G."/>
            <person name="Matthews L."/>
            <person name="McCorrison J."/>
            <person name="Monaghan E.L."/>
            <person name="Mun J.H."/>
            <person name="Najar F.Z."/>
            <person name="Nicholson C."/>
            <person name="Noirot C."/>
            <person name="O'Bleness M."/>
            <person name="Paule C.R."/>
            <person name="Poulain J."/>
            <person name="Prion F."/>
            <person name="Qin B."/>
            <person name="Qu C."/>
            <person name="Retzel E.F."/>
            <person name="Riddle C."/>
            <person name="Sallet E."/>
            <person name="Samain S."/>
            <person name="Samson N."/>
            <person name="Sanders I."/>
            <person name="Saurat O."/>
            <person name="Scarpelli C."/>
            <person name="Schiex T."/>
            <person name="Segurens B."/>
            <person name="Severin A.J."/>
            <person name="Sherrier D.J."/>
            <person name="Shi R."/>
            <person name="Sims S."/>
            <person name="Singer S.R."/>
            <person name="Sinharoy S."/>
            <person name="Sterck L."/>
            <person name="Viollet A."/>
            <person name="Wang B.B."/>
            <person name="Wang K."/>
            <person name="Wang M."/>
            <person name="Wang X."/>
            <person name="Warfsmann J."/>
            <person name="Weissenbach J."/>
            <person name="White D.D."/>
            <person name="White J.D."/>
            <person name="Wiley G.B."/>
            <person name="Wincker P."/>
            <person name="Xing Y."/>
            <person name="Yang L."/>
            <person name="Yao Z."/>
            <person name="Ying F."/>
            <person name="Zhai J."/>
            <person name="Zhou L."/>
            <person name="Zuber A."/>
            <person name="Denarie J."/>
            <person name="Dixon R.A."/>
            <person name="May G.D."/>
            <person name="Schwartz D.C."/>
            <person name="Rogers J."/>
            <person name="Quetier F."/>
            <person name="Town C.D."/>
            <person name="Roe B.A."/>
        </authorList>
    </citation>
    <scope>NUCLEOTIDE SEQUENCE [LARGE SCALE GENOMIC DNA]</scope>
    <source>
        <strain evidence="8">A17</strain>
        <strain evidence="11 12">cv. Jemalong A17</strain>
    </source>
</reference>
<comment type="similarity">
    <text evidence="2 6">Belongs to the C1D family.</text>
</comment>
<dbReference type="GO" id="GO:0010468">
    <property type="term" value="P:regulation of gene expression"/>
    <property type="evidence" value="ECO:0000318"/>
    <property type="project" value="GO_Central"/>
</dbReference>
<keyword evidence="12" id="KW-1185">Reference proteome</keyword>
<dbReference type="STRING" id="3880.G7J9T9"/>
<dbReference type="Proteomes" id="UP000002051">
    <property type="component" value="Chromosome 3"/>
</dbReference>
<keyword evidence="5 6" id="KW-0539">Nucleus</keyword>
<dbReference type="AlphaFoldDB" id="G7J9T9"/>
<feature type="region of interest" description="Disordered" evidence="7">
    <location>
        <begin position="190"/>
        <end position="228"/>
    </location>
</feature>
<reference evidence="9" key="2">
    <citation type="submission" date="2012-05" db="EMBL/GenBank/DDBJ databases">
        <authorList>
            <person name="Krishnakumar V."/>
            <person name="Cheung F."/>
            <person name="Xiao Y."/>
            <person name="Chan A."/>
            <person name="Moskal W.A."/>
            <person name="Town C.D."/>
        </authorList>
    </citation>
    <scope>NUCLEOTIDE SEQUENCE</scope>
</reference>
<reference evidence="8 12" key="3">
    <citation type="journal article" date="2014" name="BMC Genomics">
        <title>An improved genome release (version Mt4.0) for the model legume Medicago truncatula.</title>
        <authorList>
            <person name="Tang H."/>
            <person name="Krishnakumar V."/>
            <person name="Bidwell S."/>
            <person name="Rosen B."/>
            <person name="Chan A."/>
            <person name="Zhou S."/>
            <person name="Gentzbittel L."/>
            <person name="Childs K.L."/>
            <person name="Yandell M."/>
            <person name="Gundlach H."/>
            <person name="Mayer K.F."/>
            <person name="Schwartz D.C."/>
            <person name="Town C.D."/>
        </authorList>
    </citation>
    <scope>GENOME REANNOTATION</scope>
    <source>
        <strain evidence="11 12">cv. Jemalong A17</strain>
    </source>
</reference>
<reference evidence="10" key="5">
    <citation type="journal article" date="2018" name="Nat. Plants">
        <title>Whole-genome landscape of Medicago truncatula symbiotic genes.</title>
        <authorList>
            <person name="Pecrix Y."/>
            <person name="Gamas P."/>
            <person name="Carrere S."/>
        </authorList>
    </citation>
    <scope>NUCLEOTIDE SEQUENCE</scope>
    <source>
        <tissue evidence="10">Leaves</tissue>
    </source>
</reference>
<feature type="compositionally biased region" description="Acidic residues" evidence="7">
    <location>
        <begin position="207"/>
        <end position="222"/>
    </location>
</feature>
<dbReference type="GO" id="GO:0003677">
    <property type="term" value="F:DNA binding"/>
    <property type="evidence" value="ECO:0000318"/>
    <property type="project" value="GO_Central"/>
</dbReference>
<dbReference type="ExpressionAtlas" id="G7J9T9">
    <property type="expression patterns" value="differential"/>
</dbReference>
<evidence type="ECO:0000256" key="6">
    <source>
        <dbReference type="RuleBase" id="RU368003"/>
    </source>
</evidence>
<dbReference type="PANTHER" id="PTHR15341">
    <property type="entry name" value="SUN-COR STEROID HORMONE RECEPTOR CO-REPRESSOR"/>
    <property type="match status" value="1"/>
</dbReference>
<dbReference type="OMA" id="QRENMRN"/>
<dbReference type="GO" id="GO:0005737">
    <property type="term" value="C:cytoplasm"/>
    <property type="evidence" value="ECO:0007669"/>
    <property type="project" value="UniProtKB-SubCell"/>
</dbReference>
<comment type="subcellular location">
    <subcellularLocation>
        <location evidence="6">Cytoplasm</location>
    </subcellularLocation>
    <subcellularLocation>
        <location evidence="6">Nucleus</location>
        <location evidence="6">Nucleolus</location>
    </subcellularLocation>
    <subcellularLocation>
        <location evidence="1 6">Nucleus</location>
    </subcellularLocation>
</comment>
<dbReference type="EMBL" id="BT135448">
    <property type="protein sequence ID" value="AFK35243.1"/>
    <property type="molecule type" value="mRNA"/>
</dbReference>
<dbReference type="GO" id="GO:0000178">
    <property type="term" value="C:exosome (RNase complex)"/>
    <property type="evidence" value="ECO:0000318"/>
    <property type="project" value="GO_Central"/>
</dbReference>
<protein>
    <recommendedName>
        <fullName evidence="6">Nuclear nucleic acid-binding protein C1D</fullName>
    </recommendedName>
</protein>
<evidence type="ECO:0000313" key="12">
    <source>
        <dbReference type="Proteomes" id="UP000002051"/>
    </source>
</evidence>
<evidence type="ECO:0000256" key="3">
    <source>
        <dbReference type="ARBA" id="ARBA00022552"/>
    </source>
</evidence>
<feature type="compositionally biased region" description="Polar residues" evidence="7">
    <location>
        <begin position="167"/>
        <end position="176"/>
    </location>
</feature>
<dbReference type="InterPro" id="IPR011082">
    <property type="entry name" value="Exosome-assoc_fac/DNA_repair"/>
</dbReference>
<dbReference type="Gramene" id="rna19154">
    <property type="protein sequence ID" value="RHN70561.1"/>
    <property type="gene ID" value="gene19154"/>
</dbReference>